<organism evidence="2 3">
    <name type="scientific">Sorghum bicolor</name>
    <name type="common">Sorghum</name>
    <name type="synonym">Sorghum vulgare</name>
    <dbReference type="NCBI Taxonomy" id="4558"/>
    <lineage>
        <taxon>Eukaryota</taxon>
        <taxon>Viridiplantae</taxon>
        <taxon>Streptophyta</taxon>
        <taxon>Embryophyta</taxon>
        <taxon>Tracheophyta</taxon>
        <taxon>Spermatophyta</taxon>
        <taxon>Magnoliopsida</taxon>
        <taxon>Liliopsida</taxon>
        <taxon>Poales</taxon>
        <taxon>Poaceae</taxon>
        <taxon>PACMAD clade</taxon>
        <taxon>Panicoideae</taxon>
        <taxon>Andropogonodae</taxon>
        <taxon>Andropogoneae</taxon>
        <taxon>Sorghinae</taxon>
        <taxon>Sorghum</taxon>
    </lineage>
</organism>
<evidence type="ECO:0000256" key="1">
    <source>
        <dbReference type="SAM" id="MobiDB-lite"/>
    </source>
</evidence>
<accession>A0A1B6QJM7</accession>
<name>A0A1B6QJM7_SORBI</name>
<proteinExistence type="predicted"/>
<reference evidence="3" key="2">
    <citation type="journal article" date="2018" name="Plant J.">
        <title>The Sorghum bicolor reference genome: improved assembly, gene annotations, a transcriptome atlas, and signatures of genome organization.</title>
        <authorList>
            <person name="McCormick R.F."/>
            <person name="Truong S.K."/>
            <person name="Sreedasyam A."/>
            <person name="Jenkins J."/>
            <person name="Shu S."/>
            <person name="Sims D."/>
            <person name="Kennedy M."/>
            <person name="Amirebrahimi M."/>
            <person name="Weers B.D."/>
            <person name="McKinley B."/>
            <person name="Mattison A."/>
            <person name="Morishige D.T."/>
            <person name="Grimwood J."/>
            <person name="Schmutz J."/>
            <person name="Mullet J.E."/>
        </authorList>
    </citation>
    <scope>NUCLEOTIDE SEQUENCE [LARGE SCALE GENOMIC DNA]</scope>
    <source>
        <strain evidence="3">cv. BTx623</strain>
    </source>
</reference>
<keyword evidence="3" id="KW-1185">Reference proteome</keyword>
<feature type="region of interest" description="Disordered" evidence="1">
    <location>
        <begin position="58"/>
        <end position="79"/>
    </location>
</feature>
<sequence length="137" mass="14753">MRKPGEATVVPGWPVPTFASTWCRQAGIVCVHVSIVLSVVVRAGGSLLRPCRGCPAGAWSPARRRRPHRSRGQEKEGKRKIVEASAWIVEGCGWSGKPPFGGTHSDEEGDHVPQRRRSLLTAVAELHLIVGENSCGA</sequence>
<evidence type="ECO:0000313" key="2">
    <source>
        <dbReference type="EMBL" id="KXG38117.1"/>
    </source>
</evidence>
<reference evidence="2 3" key="1">
    <citation type="journal article" date="2009" name="Nature">
        <title>The Sorghum bicolor genome and the diversification of grasses.</title>
        <authorList>
            <person name="Paterson A.H."/>
            <person name="Bowers J.E."/>
            <person name="Bruggmann R."/>
            <person name="Dubchak I."/>
            <person name="Grimwood J."/>
            <person name="Gundlach H."/>
            <person name="Haberer G."/>
            <person name="Hellsten U."/>
            <person name="Mitros T."/>
            <person name="Poliakov A."/>
            <person name="Schmutz J."/>
            <person name="Spannagl M."/>
            <person name="Tang H."/>
            <person name="Wang X."/>
            <person name="Wicker T."/>
            <person name="Bharti A.K."/>
            <person name="Chapman J."/>
            <person name="Feltus F.A."/>
            <person name="Gowik U."/>
            <person name="Grigoriev I.V."/>
            <person name="Lyons E."/>
            <person name="Maher C.A."/>
            <person name="Martis M."/>
            <person name="Narechania A."/>
            <person name="Otillar R.P."/>
            <person name="Penning B.W."/>
            <person name="Salamov A.A."/>
            <person name="Wang Y."/>
            <person name="Zhang L."/>
            <person name="Carpita N.C."/>
            <person name="Freeling M."/>
            <person name="Gingle A.R."/>
            <person name="Hash C.T."/>
            <person name="Keller B."/>
            <person name="Klein P."/>
            <person name="Kresovich S."/>
            <person name="McCann M.C."/>
            <person name="Ming R."/>
            <person name="Peterson D.G."/>
            <person name="Mehboob-ur-Rahman"/>
            <person name="Ware D."/>
            <person name="Westhoff P."/>
            <person name="Mayer K.F."/>
            <person name="Messing J."/>
            <person name="Rokhsar D.S."/>
        </authorList>
    </citation>
    <scope>NUCLEOTIDE SEQUENCE [LARGE SCALE GENOMIC DNA]</scope>
    <source>
        <strain evidence="3">cv. BTx623</strain>
    </source>
</reference>
<dbReference type="EMBL" id="CM000760">
    <property type="protein sequence ID" value="KXG38117.1"/>
    <property type="molecule type" value="Genomic_DNA"/>
</dbReference>
<gene>
    <name evidence="2" type="ORF">SORBI_3001G182400</name>
</gene>
<dbReference type="InParanoid" id="A0A1B6QJM7"/>
<dbReference type="Gramene" id="KXG38117">
    <property type="protein sequence ID" value="KXG38117"/>
    <property type="gene ID" value="SORBI_3001G182400"/>
</dbReference>
<protein>
    <submittedName>
        <fullName evidence="2">Uncharacterized protein</fullName>
    </submittedName>
</protein>
<evidence type="ECO:0000313" key="3">
    <source>
        <dbReference type="Proteomes" id="UP000000768"/>
    </source>
</evidence>
<dbReference type="AlphaFoldDB" id="A0A1B6QJM7"/>
<dbReference type="Proteomes" id="UP000000768">
    <property type="component" value="Chromosome 1"/>
</dbReference>